<evidence type="ECO:0000256" key="1">
    <source>
        <dbReference type="ARBA" id="ARBA00006484"/>
    </source>
</evidence>
<dbReference type="PRINTS" id="PR00081">
    <property type="entry name" value="GDHRDH"/>
</dbReference>
<evidence type="ECO:0000256" key="2">
    <source>
        <dbReference type="ARBA" id="ARBA00023002"/>
    </source>
</evidence>
<dbReference type="InterPro" id="IPR057326">
    <property type="entry name" value="KR_dom"/>
</dbReference>
<feature type="domain" description="Ketoreductase" evidence="3">
    <location>
        <begin position="9"/>
        <end position="189"/>
    </location>
</feature>
<comment type="caution">
    <text evidence="4">The sequence shown here is derived from an EMBL/GenBank/DDBJ whole genome shotgun (WGS) entry which is preliminary data.</text>
</comment>
<dbReference type="InterPro" id="IPR002347">
    <property type="entry name" value="SDR_fam"/>
</dbReference>
<comment type="similarity">
    <text evidence="1">Belongs to the short-chain dehydrogenases/reductases (SDR) family.</text>
</comment>
<dbReference type="Proteomes" id="UP000320876">
    <property type="component" value="Unassembled WGS sequence"/>
</dbReference>
<reference evidence="4 5" key="1">
    <citation type="submission" date="2019-06" db="EMBL/GenBank/DDBJ databases">
        <title>Sequencing the genomes of 1000 actinobacteria strains.</title>
        <authorList>
            <person name="Klenk H.-P."/>
        </authorList>
    </citation>
    <scope>NUCLEOTIDE SEQUENCE [LARGE SCALE GENOMIC DNA]</scope>
    <source>
        <strain evidence="4 5">DSM 45679</strain>
    </source>
</reference>
<proteinExistence type="inferred from homology"/>
<dbReference type="SMART" id="SM00822">
    <property type="entry name" value="PKS_KR"/>
    <property type="match status" value="1"/>
</dbReference>
<dbReference type="PROSITE" id="PS00061">
    <property type="entry name" value="ADH_SHORT"/>
    <property type="match status" value="1"/>
</dbReference>
<dbReference type="Pfam" id="PF13561">
    <property type="entry name" value="adh_short_C2"/>
    <property type="match status" value="1"/>
</dbReference>
<dbReference type="InterPro" id="IPR051122">
    <property type="entry name" value="SDR_DHRS6-like"/>
</dbReference>
<dbReference type="PANTHER" id="PTHR43477">
    <property type="entry name" value="DIHYDROANTICAPSIN 7-DEHYDROGENASE"/>
    <property type="match status" value="1"/>
</dbReference>
<protein>
    <submittedName>
        <fullName evidence="4">NAD(P)-dependent dehydrogenase (Short-subunit alcohol dehydrogenase family)</fullName>
    </submittedName>
</protein>
<organism evidence="4 5">
    <name type="scientific">Amycolatopsis cihanbeyliensis</name>
    <dbReference type="NCBI Taxonomy" id="1128664"/>
    <lineage>
        <taxon>Bacteria</taxon>
        <taxon>Bacillati</taxon>
        <taxon>Actinomycetota</taxon>
        <taxon>Actinomycetes</taxon>
        <taxon>Pseudonocardiales</taxon>
        <taxon>Pseudonocardiaceae</taxon>
        <taxon>Amycolatopsis</taxon>
    </lineage>
</organism>
<dbReference type="InterPro" id="IPR020904">
    <property type="entry name" value="Sc_DH/Rdtase_CS"/>
</dbReference>
<keyword evidence="5" id="KW-1185">Reference proteome</keyword>
<sequence length="268" mass="28501">MTMGRLQDKIVVVFGGARGIGLATVREMLAEGAVVYSADVREPAEELALAGSAHYNTVVLDATDEEQVNRFVEDVVDARGRIDVLFNNVGIHLGKPLAETTLEEFDEVFALNVRTAFLGTRAVLPHMIGRRGGSIITTSSNGGVMGRPGDPVYNASKHALVGLMRSVAVAHAQQGIRANTVNPGAIDTDMLRGTLSSPEEFESRRHRLVASTPAARVGEAWEVAKAVVFLACDESRFVNGVSLPVDGAKSAGAMPSERYSLDFELGPG</sequence>
<dbReference type="SUPFAM" id="SSF51735">
    <property type="entry name" value="NAD(P)-binding Rossmann-fold domains"/>
    <property type="match status" value="1"/>
</dbReference>
<evidence type="ECO:0000313" key="5">
    <source>
        <dbReference type="Proteomes" id="UP000320876"/>
    </source>
</evidence>
<dbReference type="Gene3D" id="3.40.50.720">
    <property type="entry name" value="NAD(P)-binding Rossmann-like Domain"/>
    <property type="match status" value="1"/>
</dbReference>
<dbReference type="OrthoDB" id="286404at2"/>
<dbReference type="AlphaFoldDB" id="A0A542DHA8"/>
<dbReference type="PRINTS" id="PR00080">
    <property type="entry name" value="SDRFAMILY"/>
</dbReference>
<dbReference type="GO" id="GO:0016491">
    <property type="term" value="F:oxidoreductase activity"/>
    <property type="evidence" value="ECO:0007669"/>
    <property type="project" value="UniProtKB-KW"/>
</dbReference>
<dbReference type="FunFam" id="3.40.50.720:FF:000084">
    <property type="entry name" value="Short-chain dehydrogenase reductase"/>
    <property type="match status" value="1"/>
</dbReference>
<gene>
    <name evidence="4" type="ORF">FB471_2181</name>
</gene>
<keyword evidence="2" id="KW-0560">Oxidoreductase</keyword>
<accession>A0A542DHA8</accession>
<name>A0A542DHA8_AMYCI</name>
<dbReference type="InterPro" id="IPR036291">
    <property type="entry name" value="NAD(P)-bd_dom_sf"/>
</dbReference>
<dbReference type="CDD" id="cd05233">
    <property type="entry name" value="SDR_c"/>
    <property type="match status" value="1"/>
</dbReference>
<evidence type="ECO:0000313" key="4">
    <source>
        <dbReference type="EMBL" id="TQJ02452.1"/>
    </source>
</evidence>
<evidence type="ECO:0000259" key="3">
    <source>
        <dbReference type="SMART" id="SM00822"/>
    </source>
</evidence>
<dbReference type="PANTHER" id="PTHR43477:SF1">
    <property type="entry name" value="DIHYDROANTICAPSIN 7-DEHYDROGENASE"/>
    <property type="match status" value="1"/>
</dbReference>
<dbReference type="EMBL" id="VFML01000001">
    <property type="protein sequence ID" value="TQJ02452.1"/>
    <property type="molecule type" value="Genomic_DNA"/>
</dbReference>